<dbReference type="AlphaFoldDB" id="A0AAN9JSW0"/>
<dbReference type="Proteomes" id="UP001367508">
    <property type="component" value="Unassembled WGS sequence"/>
</dbReference>
<comment type="caution">
    <text evidence="1">The sequence shown here is derived from an EMBL/GenBank/DDBJ whole genome shotgun (WGS) entry which is preliminary data.</text>
</comment>
<keyword evidence="2" id="KW-1185">Reference proteome</keyword>
<protein>
    <submittedName>
        <fullName evidence="1">Uncharacterized protein</fullName>
    </submittedName>
</protein>
<gene>
    <name evidence="1" type="ORF">VNO77_42449</name>
</gene>
<dbReference type="EMBL" id="JAYMYQ010000011">
    <property type="protein sequence ID" value="KAK7304568.1"/>
    <property type="molecule type" value="Genomic_DNA"/>
</dbReference>
<proteinExistence type="predicted"/>
<evidence type="ECO:0000313" key="1">
    <source>
        <dbReference type="EMBL" id="KAK7304568.1"/>
    </source>
</evidence>
<organism evidence="1 2">
    <name type="scientific">Canavalia gladiata</name>
    <name type="common">Sword bean</name>
    <name type="synonym">Dolichos gladiatus</name>
    <dbReference type="NCBI Taxonomy" id="3824"/>
    <lineage>
        <taxon>Eukaryota</taxon>
        <taxon>Viridiplantae</taxon>
        <taxon>Streptophyta</taxon>
        <taxon>Embryophyta</taxon>
        <taxon>Tracheophyta</taxon>
        <taxon>Spermatophyta</taxon>
        <taxon>Magnoliopsida</taxon>
        <taxon>eudicotyledons</taxon>
        <taxon>Gunneridae</taxon>
        <taxon>Pentapetalae</taxon>
        <taxon>rosids</taxon>
        <taxon>fabids</taxon>
        <taxon>Fabales</taxon>
        <taxon>Fabaceae</taxon>
        <taxon>Papilionoideae</taxon>
        <taxon>50 kb inversion clade</taxon>
        <taxon>NPAAA clade</taxon>
        <taxon>indigoferoid/millettioid clade</taxon>
        <taxon>Phaseoleae</taxon>
        <taxon>Canavalia</taxon>
    </lineage>
</organism>
<name>A0AAN9JSW0_CANGL</name>
<accession>A0AAN9JSW0</accession>
<evidence type="ECO:0000313" key="2">
    <source>
        <dbReference type="Proteomes" id="UP001367508"/>
    </source>
</evidence>
<sequence length="134" mass="15196">MMMMEVTGAMLPPNGGNNETGGLLTDTYDVVLWCILIRQREHYVIREITSCHWFHLKLEMSEIESLRSALMATRIGMDIQGKPTQASPSLLSHDMLYLKSFEATILCRVGFSHLPTAIKFHSELGTFLHLQRST</sequence>
<reference evidence="1 2" key="1">
    <citation type="submission" date="2024-01" db="EMBL/GenBank/DDBJ databases">
        <title>The genomes of 5 underutilized Papilionoideae crops provide insights into root nodulation and disease resistanc.</title>
        <authorList>
            <person name="Jiang F."/>
        </authorList>
    </citation>
    <scope>NUCLEOTIDE SEQUENCE [LARGE SCALE GENOMIC DNA]</scope>
    <source>
        <strain evidence="1">LVBAO_FW01</strain>
        <tissue evidence="1">Leaves</tissue>
    </source>
</reference>